<organism evidence="2 3">
    <name type="scientific">Actinoplanes regularis</name>
    <dbReference type="NCBI Taxonomy" id="52697"/>
    <lineage>
        <taxon>Bacteria</taxon>
        <taxon>Bacillati</taxon>
        <taxon>Actinomycetota</taxon>
        <taxon>Actinomycetes</taxon>
        <taxon>Micromonosporales</taxon>
        <taxon>Micromonosporaceae</taxon>
        <taxon>Actinoplanes</taxon>
    </lineage>
</organism>
<keyword evidence="1" id="KW-0472">Membrane</keyword>
<evidence type="ECO:0000313" key="3">
    <source>
        <dbReference type="Proteomes" id="UP000198415"/>
    </source>
</evidence>
<dbReference type="Proteomes" id="UP000198415">
    <property type="component" value="Unassembled WGS sequence"/>
</dbReference>
<accession>A0A238VAY4</accession>
<name>A0A238VAY4_9ACTN</name>
<reference evidence="2 3" key="1">
    <citation type="submission" date="2017-06" db="EMBL/GenBank/DDBJ databases">
        <authorList>
            <person name="Kim H.J."/>
            <person name="Triplett B.A."/>
        </authorList>
    </citation>
    <scope>NUCLEOTIDE SEQUENCE [LARGE SCALE GENOMIC DNA]</scope>
    <source>
        <strain evidence="2 3">DSM 43151</strain>
    </source>
</reference>
<keyword evidence="1" id="KW-1133">Transmembrane helix</keyword>
<protein>
    <submittedName>
        <fullName evidence="2">Uncharacterized protein</fullName>
    </submittedName>
</protein>
<keyword evidence="3" id="KW-1185">Reference proteome</keyword>
<proteinExistence type="predicted"/>
<evidence type="ECO:0000256" key="1">
    <source>
        <dbReference type="SAM" id="Phobius"/>
    </source>
</evidence>
<feature type="transmembrane region" description="Helical" evidence="1">
    <location>
        <begin position="14"/>
        <end position="47"/>
    </location>
</feature>
<dbReference type="RefSeq" id="WP_089291596.1">
    <property type="nucleotide sequence ID" value="NZ_BOMU01000004.1"/>
</dbReference>
<feature type="transmembrane region" description="Helical" evidence="1">
    <location>
        <begin position="129"/>
        <end position="150"/>
    </location>
</feature>
<dbReference type="EMBL" id="FZNR01000001">
    <property type="protein sequence ID" value="SNR30833.1"/>
    <property type="molecule type" value="Genomic_DNA"/>
</dbReference>
<evidence type="ECO:0000313" key="2">
    <source>
        <dbReference type="EMBL" id="SNR30833.1"/>
    </source>
</evidence>
<dbReference type="AlphaFoldDB" id="A0A238VAY4"/>
<sequence length="155" mass="16294">MATSSKISDHPYQVMIGAGTCVLGALLTVFDPSGLAVLAAGATLVWWHRLRPSAGFAAVGAVAGAVAGTLGTLAVRTEELCCMFGWNEHRGWPYAWLSRGGGADSPEAARQMAIASGWDFSFLPFVLDVLVWGCLGMLLTIGIGLTGRAWRGRGR</sequence>
<gene>
    <name evidence="2" type="ORF">SAMN06264365_101879</name>
</gene>
<feature type="transmembrane region" description="Helical" evidence="1">
    <location>
        <begin position="54"/>
        <end position="75"/>
    </location>
</feature>
<dbReference type="OrthoDB" id="3298215at2"/>
<keyword evidence="1" id="KW-0812">Transmembrane</keyword>